<dbReference type="GO" id="GO:0005829">
    <property type="term" value="C:cytosol"/>
    <property type="evidence" value="ECO:0007669"/>
    <property type="project" value="UniProtKB-SubCell"/>
</dbReference>
<keyword evidence="3" id="KW-0963">Cytoplasm</keyword>
<accession>A0AAU7JYP9</accession>
<keyword evidence="4" id="KW-1005">Bacterial flagellum biogenesis</keyword>
<dbReference type="PANTHER" id="PTHR34773:SF1">
    <property type="entry name" value="FLAGELLAR SECRETION CHAPERONE FLIS"/>
    <property type="match status" value="1"/>
</dbReference>
<comment type="subcellular location">
    <subcellularLocation>
        <location evidence="1">Cytoplasm</location>
        <location evidence="1">Cytosol</location>
    </subcellularLocation>
</comment>
<evidence type="ECO:0000256" key="5">
    <source>
        <dbReference type="ARBA" id="ARBA00023186"/>
    </source>
</evidence>
<proteinExistence type="inferred from homology"/>
<dbReference type="RefSeq" id="WP_406833079.1">
    <property type="nucleotide sequence ID" value="NZ_CP157483.1"/>
</dbReference>
<dbReference type="Pfam" id="PF02561">
    <property type="entry name" value="FliS"/>
    <property type="match status" value="1"/>
</dbReference>
<protein>
    <submittedName>
        <fullName evidence="6">Flagellar export chaperone FliS</fullName>
    </submittedName>
</protein>
<evidence type="ECO:0000256" key="1">
    <source>
        <dbReference type="ARBA" id="ARBA00004514"/>
    </source>
</evidence>
<comment type="similarity">
    <text evidence="2">Belongs to the FliS family.</text>
</comment>
<dbReference type="SUPFAM" id="SSF101116">
    <property type="entry name" value="Flagellar export chaperone FliS"/>
    <property type="match status" value="1"/>
</dbReference>
<keyword evidence="5" id="KW-0143">Chaperone</keyword>
<evidence type="ECO:0000256" key="4">
    <source>
        <dbReference type="ARBA" id="ARBA00022795"/>
    </source>
</evidence>
<dbReference type="EMBL" id="CP157483">
    <property type="protein sequence ID" value="XBO45577.1"/>
    <property type="molecule type" value="Genomic_DNA"/>
</dbReference>
<evidence type="ECO:0000256" key="3">
    <source>
        <dbReference type="ARBA" id="ARBA00022490"/>
    </source>
</evidence>
<dbReference type="InterPro" id="IPR036584">
    <property type="entry name" value="FliS_sf"/>
</dbReference>
<dbReference type="GO" id="GO:0044780">
    <property type="term" value="P:bacterial-type flagellum assembly"/>
    <property type="evidence" value="ECO:0007669"/>
    <property type="project" value="InterPro"/>
</dbReference>
<organism evidence="6">
    <name type="scientific">Pedococcus sp. KACC 23699</name>
    <dbReference type="NCBI Taxonomy" id="3149228"/>
    <lineage>
        <taxon>Bacteria</taxon>
        <taxon>Bacillati</taxon>
        <taxon>Actinomycetota</taxon>
        <taxon>Actinomycetes</taxon>
        <taxon>Micrococcales</taxon>
        <taxon>Intrasporangiaceae</taxon>
        <taxon>Pedococcus</taxon>
    </lineage>
</organism>
<dbReference type="CDD" id="cd16098">
    <property type="entry name" value="FliS"/>
    <property type="match status" value="1"/>
</dbReference>
<keyword evidence="6" id="KW-0969">Cilium</keyword>
<dbReference type="GO" id="GO:0071973">
    <property type="term" value="P:bacterial-type flagellum-dependent cell motility"/>
    <property type="evidence" value="ECO:0007669"/>
    <property type="project" value="TreeGrafter"/>
</dbReference>
<dbReference type="NCBIfam" id="TIGR00208">
    <property type="entry name" value="fliS"/>
    <property type="match status" value="1"/>
</dbReference>
<keyword evidence="6" id="KW-0282">Flagellum</keyword>
<gene>
    <name evidence="6" type="primary">fliS</name>
    <name evidence="6" type="ORF">ABEG17_09675</name>
</gene>
<sequence length="127" mass="13672">MTTSAMLRRRYNGDAVTTASPNRLVVMLYDRLLKDLNSASTAIGGGNIEAAHRALVHAQEIVAELSGSLDLSLWPEGAQLKALYGYLTERLVRANMTKDAAFVAQCLEVVDPLRDAFAEAALAPEPA</sequence>
<dbReference type="AlphaFoldDB" id="A0AAU7JYP9"/>
<evidence type="ECO:0000313" key="6">
    <source>
        <dbReference type="EMBL" id="XBO45577.1"/>
    </source>
</evidence>
<evidence type="ECO:0000256" key="2">
    <source>
        <dbReference type="ARBA" id="ARBA00008787"/>
    </source>
</evidence>
<name>A0AAU7JYP9_9MICO</name>
<dbReference type="PANTHER" id="PTHR34773">
    <property type="entry name" value="FLAGELLAR SECRETION CHAPERONE FLIS"/>
    <property type="match status" value="1"/>
</dbReference>
<dbReference type="Gene3D" id="1.20.120.340">
    <property type="entry name" value="Flagellar protein FliS"/>
    <property type="match status" value="1"/>
</dbReference>
<keyword evidence="6" id="KW-0966">Cell projection</keyword>
<dbReference type="InterPro" id="IPR003713">
    <property type="entry name" value="FliS"/>
</dbReference>
<reference evidence="6" key="1">
    <citation type="submission" date="2024-05" db="EMBL/GenBank/DDBJ databases">
        <authorList>
            <person name="Kim S."/>
            <person name="Heo J."/>
            <person name="Choi H."/>
            <person name="Choi Y."/>
            <person name="Kwon S.-W."/>
            <person name="Kim Y."/>
        </authorList>
    </citation>
    <scope>NUCLEOTIDE SEQUENCE</scope>
    <source>
        <strain evidence="6">KACC 23699</strain>
    </source>
</reference>